<dbReference type="EMBL" id="CAJJDP010000058">
    <property type="protein sequence ID" value="CAD8171927.1"/>
    <property type="molecule type" value="Genomic_DNA"/>
</dbReference>
<dbReference type="Proteomes" id="UP000683925">
    <property type="component" value="Unassembled WGS sequence"/>
</dbReference>
<comment type="caution">
    <text evidence="2">The sequence shown here is derived from an EMBL/GenBank/DDBJ whole genome shotgun (WGS) entry which is preliminary data.</text>
</comment>
<dbReference type="OMA" id="QCNDMEL"/>
<protein>
    <recommendedName>
        <fullName evidence="1">RAP domain-containing protein</fullName>
    </recommendedName>
</protein>
<evidence type="ECO:0000313" key="2">
    <source>
        <dbReference type="EMBL" id="CAD8171927.1"/>
    </source>
</evidence>
<name>A0A8S1V5N3_PAROT</name>
<dbReference type="OrthoDB" id="293069at2759"/>
<proteinExistence type="predicted"/>
<accession>A0A8S1V5N3</accession>
<reference evidence="2" key="1">
    <citation type="submission" date="2021-01" db="EMBL/GenBank/DDBJ databases">
        <authorList>
            <consortium name="Genoscope - CEA"/>
            <person name="William W."/>
        </authorList>
    </citation>
    <scope>NUCLEOTIDE SEQUENCE</scope>
</reference>
<dbReference type="InterPro" id="IPR013584">
    <property type="entry name" value="RAP"/>
</dbReference>
<dbReference type="AlphaFoldDB" id="A0A8S1V5N3"/>
<feature type="domain" description="RAP" evidence="1">
    <location>
        <begin position="457"/>
        <end position="520"/>
    </location>
</feature>
<dbReference type="PROSITE" id="PS51286">
    <property type="entry name" value="RAP"/>
    <property type="match status" value="1"/>
</dbReference>
<evidence type="ECO:0000259" key="1">
    <source>
        <dbReference type="PROSITE" id="PS51286"/>
    </source>
</evidence>
<organism evidence="2 3">
    <name type="scientific">Paramecium octaurelia</name>
    <dbReference type="NCBI Taxonomy" id="43137"/>
    <lineage>
        <taxon>Eukaryota</taxon>
        <taxon>Sar</taxon>
        <taxon>Alveolata</taxon>
        <taxon>Ciliophora</taxon>
        <taxon>Intramacronucleata</taxon>
        <taxon>Oligohymenophorea</taxon>
        <taxon>Peniculida</taxon>
        <taxon>Parameciidae</taxon>
        <taxon>Paramecium</taxon>
    </lineage>
</organism>
<keyword evidence="3" id="KW-1185">Reference proteome</keyword>
<sequence length="523" mass="61567">MLAFYEFTYKPLHLFYIPPQIQNLRMKKLILKDCAITKEGLFDSLIKLTKNYGLSLNKGRTVWNGLAQSKNFSRNGKLQLIQTNLYNEPIIKFIFARKTCRGCNSLSIFKTQHQLNWGIRETSLLSCVFEFQWNNRNEMALFQRYYPLEQQIYTKVKQFVKLPIKYPSFVIHLRVFHGKQLFQYLLIDQFIITIIMQQLSKELNALISKAIQFNTKLDPFTTNELFLKWKSISNGEIDNINQFINIGIDIVKLQNRYSRNIKKSYSLLNEYIQKYSKDLQNPTCGNYLSLARTTHLNDQLSLQLIYNQIKVDSGVEFSILKYCADLQCNDMELVSQLIDNLHYKVDAQLLNQYLYCLFVLFPHDQSSLLINLIKDKNVSEITPSNFLLMSELYQNKNIPIPESWKIGDQDSILQKNKQSHLQKEVQLLLNVVNLPFEQEKLIDDLYQIDFFLPQYNQILEVNGPQHYVFDIEQNNSKIFTGKHYYKQMCLSALGYDVRNLCFLDFYKARGVTAKLIYLKSILE</sequence>
<evidence type="ECO:0000313" key="3">
    <source>
        <dbReference type="Proteomes" id="UP000683925"/>
    </source>
</evidence>
<dbReference type="Pfam" id="PF08373">
    <property type="entry name" value="RAP"/>
    <property type="match status" value="1"/>
</dbReference>
<gene>
    <name evidence="2" type="ORF">POCTA_138.1.T0590109</name>
</gene>